<protein>
    <submittedName>
        <fullName evidence="1">Oxidoreductase</fullName>
    </submittedName>
</protein>
<comment type="caution">
    <text evidence="1">The sequence shown here is derived from an EMBL/GenBank/DDBJ whole genome shotgun (WGS) entry which is preliminary data.</text>
</comment>
<dbReference type="Gene3D" id="3.30.360.10">
    <property type="entry name" value="Dihydrodipicolinate Reductase, domain 2"/>
    <property type="match status" value="1"/>
</dbReference>
<dbReference type="AlphaFoldDB" id="A0A3D2XAS3"/>
<feature type="non-terminal residue" evidence="1">
    <location>
        <position position="1"/>
    </location>
</feature>
<accession>A0A3D2XAS3</accession>
<proteinExistence type="predicted"/>
<organism evidence="1 2">
    <name type="scientific">Lachnoclostridium phytofermentans</name>
    <dbReference type="NCBI Taxonomy" id="66219"/>
    <lineage>
        <taxon>Bacteria</taxon>
        <taxon>Bacillati</taxon>
        <taxon>Bacillota</taxon>
        <taxon>Clostridia</taxon>
        <taxon>Lachnospirales</taxon>
        <taxon>Lachnospiraceae</taxon>
    </lineage>
</organism>
<dbReference type="Proteomes" id="UP000262969">
    <property type="component" value="Unassembled WGS sequence"/>
</dbReference>
<reference evidence="1 2" key="1">
    <citation type="journal article" date="2018" name="Nat. Biotechnol.">
        <title>A standardized bacterial taxonomy based on genome phylogeny substantially revises the tree of life.</title>
        <authorList>
            <person name="Parks D.H."/>
            <person name="Chuvochina M."/>
            <person name="Waite D.W."/>
            <person name="Rinke C."/>
            <person name="Skarshewski A."/>
            <person name="Chaumeil P.A."/>
            <person name="Hugenholtz P."/>
        </authorList>
    </citation>
    <scope>NUCLEOTIDE SEQUENCE [LARGE SCALE GENOMIC DNA]</scope>
    <source>
        <strain evidence="1">UBA11728</strain>
    </source>
</reference>
<name>A0A3D2XAS3_9FIRM</name>
<sequence>KYESGMHVVYSQNFFARKGAARRGARLYGYKGTIEFNFGTDEIKVFDHMSDKVTTIKVNTPANGHGGGDIVLCRNFIQLIRGKETESVAPLKAGIESALLCLKAKESSETEQFLKIEYN</sequence>
<evidence type="ECO:0000313" key="1">
    <source>
        <dbReference type="EMBL" id="HCL04181.1"/>
    </source>
</evidence>
<gene>
    <name evidence="1" type="ORF">DHW61_17545</name>
</gene>
<evidence type="ECO:0000313" key="2">
    <source>
        <dbReference type="Proteomes" id="UP000262969"/>
    </source>
</evidence>
<dbReference type="EMBL" id="DPVV01000573">
    <property type="protein sequence ID" value="HCL04181.1"/>
    <property type="molecule type" value="Genomic_DNA"/>
</dbReference>